<evidence type="ECO:0000313" key="2">
    <source>
        <dbReference type="EMBL" id="WQQ25918.1"/>
    </source>
</evidence>
<reference evidence="3" key="1">
    <citation type="submission" date="2023-12" db="EMBL/GenBank/DDBJ databases">
        <title>Novel species in genus Nocardioides.</title>
        <authorList>
            <person name="Zhou H."/>
        </authorList>
    </citation>
    <scope>NUCLEOTIDE SEQUENCE [LARGE SCALE GENOMIC DNA]</scope>
    <source>
        <strain evidence="3">HM61</strain>
    </source>
</reference>
<name>A0ABZ0ZNM0_9ACTN</name>
<dbReference type="Pfam" id="PF13635">
    <property type="entry name" value="DUF4143"/>
    <property type="match status" value="1"/>
</dbReference>
<dbReference type="RefSeq" id="WP_322937095.1">
    <property type="nucleotide sequence ID" value="NZ_CP141059.1"/>
</dbReference>
<proteinExistence type="predicted"/>
<sequence>MGVSTGSTSGSDFVARLGSRASVPEEVHSRWGVAEYVDLMARDDGIDDELRRTAYDAARSLRRLDPARLLSLLEAMARPPSAELNKARLAAAARIPATTISPYIDVAERLGLVRLLPGTGSPVAKRAVGRPRVVFTDPAVARHLAGISVDRLTEFEGRSRLAPLLEGVALAELIRQSGTSEVKYRLGHLRERNGLEVDLLVELPDDTVYGIEIRTAAGFRPHQFRALEALAVRAGSRFRGGIVLNTASVGFKYQPGMWGLPISALWEWDSPERNVLLPAT</sequence>
<dbReference type="EMBL" id="CP141059">
    <property type="protein sequence ID" value="WQQ25918.1"/>
    <property type="molecule type" value="Genomic_DNA"/>
</dbReference>
<evidence type="ECO:0000259" key="1">
    <source>
        <dbReference type="Pfam" id="PF13635"/>
    </source>
</evidence>
<protein>
    <submittedName>
        <fullName evidence="2">DUF4143 domain-containing protein</fullName>
    </submittedName>
</protein>
<dbReference type="PANTHER" id="PTHR43566">
    <property type="entry name" value="CONSERVED PROTEIN"/>
    <property type="match status" value="1"/>
</dbReference>
<gene>
    <name evidence="2" type="ORF">SHK19_18365</name>
</gene>
<feature type="domain" description="DUF4143" evidence="1">
    <location>
        <begin position="57"/>
        <end position="214"/>
    </location>
</feature>
<organism evidence="2 3">
    <name type="scientific">Nocardioides bizhenqiangii</name>
    <dbReference type="NCBI Taxonomy" id="3095076"/>
    <lineage>
        <taxon>Bacteria</taxon>
        <taxon>Bacillati</taxon>
        <taxon>Actinomycetota</taxon>
        <taxon>Actinomycetes</taxon>
        <taxon>Propionibacteriales</taxon>
        <taxon>Nocardioidaceae</taxon>
        <taxon>Nocardioides</taxon>
    </lineage>
</organism>
<keyword evidence="3" id="KW-1185">Reference proteome</keyword>
<accession>A0ABZ0ZNM0</accession>
<dbReference type="InterPro" id="IPR025420">
    <property type="entry name" value="DUF4143"/>
</dbReference>
<dbReference type="Proteomes" id="UP001327225">
    <property type="component" value="Chromosome"/>
</dbReference>
<dbReference type="PANTHER" id="PTHR43566:SF2">
    <property type="entry name" value="DUF4143 DOMAIN-CONTAINING PROTEIN"/>
    <property type="match status" value="1"/>
</dbReference>
<evidence type="ECO:0000313" key="3">
    <source>
        <dbReference type="Proteomes" id="UP001327225"/>
    </source>
</evidence>